<dbReference type="RefSeq" id="WP_009489963.1">
    <property type="nucleotide sequence ID" value="NZ_AMYT01000017.1"/>
</dbReference>
<feature type="compositionally biased region" description="Basic and acidic residues" evidence="1">
    <location>
        <begin position="34"/>
        <end position="88"/>
    </location>
</feature>
<evidence type="ECO:0008006" key="5">
    <source>
        <dbReference type="Google" id="ProtNLM"/>
    </source>
</evidence>
<name>K8Z8U1_9ENTE</name>
<organism evidence="3 4">
    <name type="scientific">Catellicoccus marimammalium M35/04/3</name>
    <dbReference type="NCBI Taxonomy" id="1234409"/>
    <lineage>
        <taxon>Bacteria</taxon>
        <taxon>Bacillati</taxon>
        <taxon>Bacillota</taxon>
        <taxon>Bacilli</taxon>
        <taxon>Lactobacillales</taxon>
        <taxon>Enterococcaceae</taxon>
        <taxon>Catellicoccus</taxon>
    </lineage>
</organism>
<accession>K8Z8U1</accession>
<dbReference type="EMBL" id="AMYT01000017">
    <property type="protein sequence ID" value="EKU27315.1"/>
    <property type="molecule type" value="Genomic_DNA"/>
</dbReference>
<gene>
    <name evidence="3" type="ORF">C683_0646</name>
</gene>
<dbReference type="PROSITE" id="PS51257">
    <property type="entry name" value="PROKAR_LIPOPROTEIN"/>
    <property type="match status" value="1"/>
</dbReference>
<evidence type="ECO:0000256" key="1">
    <source>
        <dbReference type="SAM" id="MobiDB-lite"/>
    </source>
</evidence>
<evidence type="ECO:0000313" key="3">
    <source>
        <dbReference type="EMBL" id="EKU27315.1"/>
    </source>
</evidence>
<feature type="region of interest" description="Disordered" evidence="1">
    <location>
        <begin position="26"/>
        <end position="119"/>
    </location>
</feature>
<protein>
    <recommendedName>
        <fullName evidence="5">Lipoprotein</fullName>
    </recommendedName>
</protein>
<proteinExistence type="predicted"/>
<reference evidence="3 4" key="1">
    <citation type="journal article" date="2013" name="Genome Announc.">
        <title>Draft Genome Sequence of Catellicoccus marimammalium, a Novel Species Commonly Found in Gull Feces.</title>
        <authorList>
            <person name="Weigand M.R."/>
            <person name="Ryu H."/>
            <person name="Bozcek L."/>
            <person name="Konstantinidis K.T."/>
            <person name="Santo Domingo J.W."/>
        </authorList>
    </citation>
    <scope>NUCLEOTIDE SEQUENCE [LARGE SCALE GENOMIC DNA]</scope>
    <source>
        <strain evidence="3 4">M35/04/3</strain>
    </source>
</reference>
<evidence type="ECO:0000256" key="2">
    <source>
        <dbReference type="SAM" id="SignalP"/>
    </source>
</evidence>
<dbReference type="PATRIC" id="fig|1234409.3.peg.597"/>
<keyword evidence="2" id="KW-0732">Signal</keyword>
<dbReference type="AlphaFoldDB" id="K8Z8U1"/>
<feature type="compositionally biased region" description="Low complexity" evidence="1">
    <location>
        <begin position="91"/>
        <end position="113"/>
    </location>
</feature>
<evidence type="ECO:0000313" key="4">
    <source>
        <dbReference type="Proteomes" id="UP000016057"/>
    </source>
</evidence>
<keyword evidence="4" id="KW-1185">Reference proteome</keyword>
<feature type="signal peptide" evidence="2">
    <location>
        <begin position="1"/>
        <end position="19"/>
    </location>
</feature>
<comment type="caution">
    <text evidence="3">The sequence shown here is derived from an EMBL/GenBank/DDBJ whole genome shotgun (WGS) entry which is preliminary data.</text>
</comment>
<dbReference type="Proteomes" id="UP000016057">
    <property type="component" value="Unassembled WGS sequence"/>
</dbReference>
<sequence>MKKLLVSFCSLSLLLTLSACGTKEKELQSTIDSQSKEVETLKKEKQSAEDKNKKSAADVDKLKKENKKQKEEIERLKKVLASKKESNRQKQLQQQTIATSTSTPTENTTQSQSGEGISAAATIPEIGPESCASLDHNKIAKEIREKNNRPALTSKGQKIYDQDGNVLTEGQRQEIINNGGGDPVIQVETAEIQTEWAKEHGLLDK</sequence>
<feature type="chain" id="PRO_5038396077" description="Lipoprotein" evidence="2">
    <location>
        <begin position="20"/>
        <end position="205"/>
    </location>
</feature>